<evidence type="ECO:0000313" key="10">
    <source>
        <dbReference type="Proteomes" id="UP000476411"/>
    </source>
</evidence>
<dbReference type="Proteomes" id="UP000476411">
    <property type="component" value="Chromosome"/>
</dbReference>
<dbReference type="PROSITE" id="PS51257">
    <property type="entry name" value="PROKAR_LIPOPROTEIN"/>
    <property type="match status" value="1"/>
</dbReference>
<protein>
    <submittedName>
        <fullName evidence="9">RagB/SusD family nutrient uptake outer membrane protein</fullName>
    </submittedName>
</protein>
<dbReference type="CDD" id="cd08977">
    <property type="entry name" value="SusD"/>
    <property type="match status" value="1"/>
</dbReference>
<dbReference type="RefSeq" id="WP_162335472.1">
    <property type="nucleotide sequence ID" value="NZ_CP048113.1"/>
</dbReference>
<evidence type="ECO:0000313" key="9">
    <source>
        <dbReference type="EMBL" id="QHS63756.1"/>
    </source>
</evidence>
<evidence type="ECO:0000256" key="5">
    <source>
        <dbReference type="ARBA" id="ARBA00023237"/>
    </source>
</evidence>
<dbReference type="KEGG" id="chih:GWR21_30500"/>
<accession>A0A6B9ZP93</accession>
<dbReference type="Gene3D" id="1.25.40.390">
    <property type="match status" value="1"/>
</dbReference>
<feature type="domain" description="SusD-like N-terminal" evidence="8">
    <location>
        <begin position="24"/>
        <end position="229"/>
    </location>
</feature>
<dbReference type="Pfam" id="PF14322">
    <property type="entry name" value="SusD-like_3"/>
    <property type="match status" value="1"/>
</dbReference>
<comment type="subcellular location">
    <subcellularLocation>
        <location evidence="1">Cell outer membrane</location>
    </subcellularLocation>
</comment>
<dbReference type="InterPro" id="IPR011990">
    <property type="entry name" value="TPR-like_helical_dom_sf"/>
</dbReference>
<proteinExistence type="inferred from homology"/>
<keyword evidence="4" id="KW-0472">Membrane</keyword>
<evidence type="ECO:0000259" key="8">
    <source>
        <dbReference type="Pfam" id="PF14322"/>
    </source>
</evidence>
<dbReference type="EMBL" id="CP048113">
    <property type="protein sequence ID" value="QHS63756.1"/>
    <property type="molecule type" value="Genomic_DNA"/>
</dbReference>
<dbReference type="GO" id="GO:0009279">
    <property type="term" value="C:cell outer membrane"/>
    <property type="evidence" value="ECO:0007669"/>
    <property type="project" value="UniProtKB-SubCell"/>
</dbReference>
<dbReference type="Pfam" id="PF07980">
    <property type="entry name" value="SusD_RagB"/>
    <property type="match status" value="1"/>
</dbReference>
<keyword evidence="10" id="KW-1185">Reference proteome</keyword>
<keyword evidence="3 6" id="KW-0732">Signal</keyword>
<dbReference type="InterPro" id="IPR033985">
    <property type="entry name" value="SusD-like_N"/>
</dbReference>
<dbReference type="AlphaFoldDB" id="A0A6B9ZP93"/>
<evidence type="ECO:0000256" key="1">
    <source>
        <dbReference type="ARBA" id="ARBA00004442"/>
    </source>
</evidence>
<keyword evidence="5" id="KW-0998">Cell outer membrane</keyword>
<evidence type="ECO:0000259" key="7">
    <source>
        <dbReference type="Pfam" id="PF07980"/>
    </source>
</evidence>
<evidence type="ECO:0000256" key="2">
    <source>
        <dbReference type="ARBA" id="ARBA00006275"/>
    </source>
</evidence>
<evidence type="ECO:0000256" key="6">
    <source>
        <dbReference type="SAM" id="SignalP"/>
    </source>
</evidence>
<feature type="signal peptide" evidence="6">
    <location>
        <begin position="1"/>
        <end position="25"/>
    </location>
</feature>
<feature type="domain" description="RagB/SusD" evidence="7">
    <location>
        <begin position="311"/>
        <end position="582"/>
    </location>
</feature>
<reference evidence="9 10" key="1">
    <citation type="submission" date="2020-01" db="EMBL/GenBank/DDBJ databases">
        <title>Complete genome sequence of Chitinophaga sp. H33E-04 isolated from quinoa roots.</title>
        <authorList>
            <person name="Weon H.-Y."/>
            <person name="Lee S.A."/>
        </authorList>
    </citation>
    <scope>NUCLEOTIDE SEQUENCE [LARGE SCALE GENOMIC DNA]</scope>
    <source>
        <strain evidence="9 10">H33E-04</strain>
    </source>
</reference>
<comment type="similarity">
    <text evidence="2">Belongs to the SusD family.</text>
</comment>
<gene>
    <name evidence="9" type="ORF">GWR21_30500</name>
</gene>
<name>A0A6B9ZP93_9BACT</name>
<organism evidence="9 10">
    <name type="scientific">Chitinophaga agri</name>
    <dbReference type="NCBI Taxonomy" id="2703787"/>
    <lineage>
        <taxon>Bacteria</taxon>
        <taxon>Pseudomonadati</taxon>
        <taxon>Bacteroidota</taxon>
        <taxon>Chitinophagia</taxon>
        <taxon>Chitinophagales</taxon>
        <taxon>Chitinophagaceae</taxon>
        <taxon>Chitinophaga</taxon>
    </lineage>
</organism>
<sequence>MKKNTTFQYISICLLLILVSSCSKFLDQVPNDRQTIEEVFQKKRPSEEYLANIYNYVRDESDQWNGNPWTGNCDEINVAWAKWTIYQVNIGNFSPGTAPFYTWQSYYNGIRSATYFINHIDGNKEILALDGQKLIDQYKGEARFLRAWFYFMIIRQYGPAVLLGDNELPADAPSADMMLPRNTFDECVDYIAAELDKAATALPLVPASDRDYGRATKGAALAIKSRLLLYAASPEYNGNTAFASFVNTAGKPFISQAPDRERWKKAADAAKAVIDLNLYRLYEDPSGDPVKSYRGIHLMPWNDECIFVRKDNDLWNWDYNCSLRSAGGWNGISPVQEMVDAYFMKDGLPISKSPLYTETGFTNGVHNMYLNREPRFYASILYNGAKYKGGAITQDSITVDMTYSGKDGKKNGGEDYSHTGYLVAKNVSPETNRLAGISNSRPYVLIRLGEIYLNYAEALAEYGGNDAEALKYLNLIRKRAGIIEYGSGEMPTLHGAELIEMIRAERRIELAFECHRWFDVRRWKIVKSIMTDLHGMNVNKDGTEFYQRVIADTRAWKDAYYWFPLSQYEMDRGLKLVQNPGW</sequence>
<feature type="chain" id="PRO_5025335911" evidence="6">
    <location>
        <begin position="26"/>
        <end position="582"/>
    </location>
</feature>
<evidence type="ECO:0000256" key="3">
    <source>
        <dbReference type="ARBA" id="ARBA00022729"/>
    </source>
</evidence>
<evidence type="ECO:0000256" key="4">
    <source>
        <dbReference type="ARBA" id="ARBA00023136"/>
    </source>
</evidence>
<dbReference type="InterPro" id="IPR012944">
    <property type="entry name" value="SusD_RagB_dom"/>
</dbReference>
<dbReference type="SUPFAM" id="SSF48452">
    <property type="entry name" value="TPR-like"/>
    <property type="match status" value="1"/>
</dbReference>